<comment type="caution">
    <text evidence="1">The sequence shown here is derived from an EMBL/GenBank/DDBJ whole genome shotgun (WGS) entry which is preliminary data.</text>
</comment>
<protein>
    <submittedName>
        <fullName evidence="1">Uncharacterized protein</fullName>
    </submittedName>
</protein>
<reference evidence="1 2" key="1">
    <citation type="submission" date="2015-10" db="EMBL/GenBank/DDBJ databases">
        <title>Resequencing of Lactobacillus plantarum WJL strain genome.</title>
        <authorList>
            <person name="Martino M.E."/>
        </authorList>
    </citation>
    <scope>NUCLEOTIDE SEQUENCE [LARGE SCALE GENOMIC DNA]</scope>
    <source>
        <strain evidence="1 2">WJL</strain>
    </source>
</reference>
<organism evidence="1 2">
    <name type="scientific">Lactiplantibacillus plantarum WJL</name>
    <dbReference type="NCBI Taxonomy" id="1350466"/>
    <lineage>
        <taxon>Bacteria</taxon>
        <taxon>Bacillati</taxon>
        <taxon>Bacillota</taxon>
        <taxon>Bacilli</taxon>
        <taxon>Lactobacillales</taxon>
        <taxon>Lactobacillaceae</taxon>
        <taxon>Lactiplantibacillus</taxon>
    </lineage>
</organism>
<proteinExistence type="predicted"/>
<gene>
    <name evidence="1" type="ORF">WJL_0694</name>
</gene>
<dbReference type="Proteomes" id="UP000050511">
    <property type="component" value="Unassembled WGS sequence"/>
</dbReference>
<name>A0A837P2R1_LACPN</name>
<accession>A0A837P2R1</accession>
<evidence type="ECO:0000313" key="2">
    <source>
        <dbReference type="Proteomes" id="UP000050511"/>
    </source>
</evidence>
<dbReference type="EMBL" id="LKLZ01000003">
    <property type="protein sequence ID" value="KPN43621.1"/>
    <property type="molecule type" value="Genomic_DNA"/>
</dbReference>
<dbReference type="AlphaFoldDB" id="A0A837P2R1"/>
<evidence type="ECO:0000313" key="1">
    <source>
        <dbReference type="EMBL" id="KPN43621.1"/>
    </source>
</evidence>
<sequence length="73" mass="8571">MSFQLEYVNFLIVFRLITELSQNYQKYVSILLFKVNLVMQPTPRVKWPVTVRALPLMIPINRHSITTSTTHHG</sequence>